<dbReference type="Gene3D" id="3.15.10.10">
    <property type="entry name" value="Bactericidal permeability-increasing protein, domain 1"/>
    <property type="match status" value="1"/>
</dbReference>
<dbReference type="STRING" id="1095629.A0A0C9WJD7"/>
<keyword evidence="5" id="KW-1185">Reference proteome</keyword>
<dbReference type="InterPro" id="IPR045967">
    <property type="entry name" value="HAM1-like_N"/>
</dbReference>
<protein>
    <submittedName>
        <fullName evidence="4">Uncharacterized protein</fullName>
    </submittedName>
</protein>
<feature type="region of interest" description="Disordered" evidence="1">
    <location>
        <begin position="272"/>
        <end position="298"/>
    </location>
</feature>
<dbReference type="OrthoDB" id="19394at2759"/>
<evidence type="ECO:0000259" key="2">
    <source>
        <dbReference type="Pfam" id="PF14613"/>
    </source>
</evidence>
<evidence type="ECO:0000313" key="4">
    <source>
        <dbReference type="EMBL" id="KIJ94514.1"/>
    </source>
</evidence>
<reference evidence="5" key="2">
    <citation type="submission" date="2015-01" db="EMBL/GenBank/DDBJ databases">
        <title>Evolutionary Origins and Diversification of the Mycorrhizal Mutualists.</title>
        <authorList>
            <consortium name="DOE Joint Genome Institute"/>
            <consortium name="Mycorrhizal Genomics Consortium"/>
            <person name="Kohler A."/>
            <person name="Kuo A."/>
            <person name="Nagy L.G."/>
            <person name="Floudas D."/>
            <person name="Copeland A."/>
            <person name="Barry K.W."/>
            <person name="Cichocki N."/>
            <person name="Veneault-Fourrey C."/>
            <person name="LaButti K."/>
            <person name="Lindquist E.A."/>
            <person name="Lipzen A."/>
            <person name="Lundell T."/>
            <person name="Morin E."/>
            <person name="Murat C."/>
            <person name="Riley R."/>
            <person name="Ohm R."/>
            <person name="Sun H."/>
            <person name="Tunlid A."/>
            <person name="Henrissat B."/>
            <person name="Grigoriev I.V."/>
            <person name="Hibbett D.S."/>
            <person name="Martin F."/>
        </authorList>
    </citation>
    <scope>NUCLEOTIDE SEQUENCE [LARGE SCALE GENOMIC DNA]</scope>
    <source>
        <strain evidence="5">LaAM-08-1</strain>
    </source>
</reference>
<dbReference type="InterPro" id="IPR017943">
    <property type="entry name" value="Bactericidal_perm-incr_a/b_dom"/>
</dbReference>
<dbReference type="Pfam" id="PF19343">
    <property type="entry name" value="HAM1_N"/>
    <property type="match status" value="1"/>
</dbReference>
<dbReference type="Pfam" id="PF14613">
    <property type="entry name" value="HAM1_C"/>
    <property type="match status" value="1"/>
</dbReference>
<feature type="domain" description="HAM1-like C-terminal" evidence="2">
    <location>
        <begin position="689"/>
        <end position="832"/>
    </location>
</feature>
<dbReference type="PANTHER" id="PTHR31138:SF1">
    <property type="entry name" value="PDZ DOMAIN-CONTAINING PROTEIN"/>
    <property type="match status" value="1"/>
</dbReference>
<dbReference type="EMBL" id="KN838789">
    <property type="protein sequence ID" value="KIJ94514.1"/>
    <property type="molecule type" value="Genomic_DNA"/>
</dbReference>
<reference evidence="4 5" key="1">
    <citation type="submission" date="2014-04" db="EMBL/GenBank/DDBJ databases">
        <authorList>
            <consortium name="DOE Joint Genome Institute"/>
            <person name="Kuo A."/>
            <person name="Kohler A."/>
            <person name="Nagy L.G."/>
            <person name="Floudas D."/>
            <person name="Copeland A."/>
            <person name="Barry K.W."/>
            <person name="Cichocki N."/>
            <person name="Veneault-Fourrey C."/>
            <person name="LaButti K."/>
            <person name="Lindquist E.A."/>
            <person name="Lipzen A."/>
            <person name="Lundell T."/>
            <person name="Morin E."/>
            <person name="Murat C."/>
            <person name="Sun H."/>
            <person name="Tunlid A."/>
            <person name="Henrissat B."/>
            <person name="Grigoriev I.V."/>
            <person name="Hibbett D.S."/>
            <person name="Martin F."/>
            <person name="Nordberg H.P."/>
            <person name="Cantor M.N."/>
            <person name="Hua S.X."/>
        </authorList>
    </citation>
    <scope>NUCLEOTIDE SEQUENCE [LARGE SCALE GENOMIC DNA]</scope>
    <source>
        <strain evidence="4 5">LaAM-08-1</strain>
    </source>
</reference>
<dbReference type="HOGENOM" id="CLU_007183_0_0_1"/>
<evidence type="ECO:0000256" key="1">
    <source>
        <dbReference type="SAM" id="MobiDB-lite"/>
    </source>
</evidence>
<dbReference type="GO" id="GO:0008289">
    <property type="term" value="F:lipid binding"/>
    <property type="evidence" value="ECO:0007669"/>
    <property type="project" value="InterPro"/>
</dbReference>
<feature type="compositionally biased region" description="Polar residues" evidence="1">
    <location>
        <begin position="272"/>
        <end position="283"/>
    </location>
</feature>
<dbReference type="Proteomes" id="UP000054477">
    <property type="component" value="Unassembled WGS sequence"/>
</dbReference>
<dbReference type="PANTHER" id="PTHR31138">
    <property type="entry name" value="CHROMOSOME 19, WHOLE GENOME SHOTGUN SEQUENCE"/>
    <property type="match status" value="1"/>
</dbReference>
<proteinExistence type="predicted"/>
<dbReference type="InterPro" id="IPR027842">
    <property type="entry name" value="HAM1-like_C"/>
</dbReference>
<name>A0A0C9WJD7_9AGAR</name>
<evidence type="ECO:0000259" key="3">
    <source>
        <dbReference type="Pfam" id="PF19343"/>
    </source>
</evidence>
<dbReference type="AlphaFoldDB" id="A0A0C9WJD7"/>
<dbReference type="SUPFAM" id="SSF55394">
    <property type="entry name" value="Bactericidal permeability-increasing protein, BPI"/>
    <property type="match status" value="1"/>
</dbReference>
<organism evidence="4 5">
    <name type="scientific">Laccaria amethystina LaAM-08-1</name>
    <dbReference type="NCBI Taxonomy" id="1095629"/>
    <lineage>
        <taxon>Eukaryota</taxon>
        <taxon>Fungi</taxon>
        <taxon>Dikarya</taxon>
        <taxon>Basidiomycota</taxon>
        <taxon>Agaricomycotina</taxon>
        <taxon>Agaricomycetes</taxon>
        <taxon>Agaricomycetidae</taxon>
        <taxon>Agaricales</taxon>
        <taxon>Agaricineae</taxon>
        <taxon>Hydnangiaceae</taxon>
        <taxon>Laccaria</taxon>
    </lineage>
</organism>
<sequence>MSLPPATKDISASPVKGSVVDPVDRNAQAADVDRKIRFYGVIEALRKGRLPDNQQILKFLAYIRGHSPVTLEKLSAEGRKLVQDTRDIIDTASLLVEEKNADELFQAFVWHTRTLELDTLKPGDLGEGVDVNQEKLKKDGEQAVRHLRTLLSLILTNSEVRKLLQDFSTIGRDLLAKTAAKAAQTIAPSNEALENVDQSAPNDRFVTEKGRNVGLGETPVLEARVPVTGHTIVQHPKEDEAIVRSEEGTERPFGEIKAEGVERYQQFRAQGATTGNQVLGESQSRARDLQNAESPEEVEVKKQGVMDRVRQMRDNVRDGLSDRVPQQHKDIANDKLQRGGKFLTEEYFPEERRDQFIFRGKKVIMECQKHDDYQESITWLLNYFDEYVAHGRGFAGNGQEHVKSVANDSKLSLSVKELRTLLERFANNTSMDIFFDAIDVLVDDARHDQALSDWFRSVDAYIRKVLLEPGYVMEPDCNSQADRLRESGRTFYDDKYRSHFDNLFSSAGNWFGAMGEDPLNKRFGEDWARLTSDLLFDSEGSLKFKQHLWNDIRTVIVPQLIEHVGYVPIPRIEYTDDSLDLVVENLTLQGRNLFPNIVSLDAHNFVKFSPYNAITDDSHHRITISLGQVQADMRDVAFYYRKKTGLPKMRDSGLADVILGGEGLSATVVLVSPPKHDRSSVFKVESVHVKVDTLKFSIRDSKHDFLYKTLKPLATGLVKRQIQKALRDALTTGLEYVDGQLVGVRERMDSAKGEDEGKIGVLKDIFSRKTDNTGSIKSGVSSHSSSHFKVVADKRNSLLVGTGSPAGWVNRTAEKEQLATRGEEWKSEAFNVV</sequence>
<feature type="domain" description="HAM1-like N-terminal" evidence="3">
    <location>
        <begin position="16"/>
        <end position="676"/>
    </location>
</feature>
<accession>A0A0C9WJD7</accession>
<evidence type="ECO:0000313" key="5">
    <source>
        <dbReference type="Proteomes" id="UP000054477"/>
    </source>
</evidence>
<gene>
    <name evidence="4" type="ORF">K443DRAFT_683676</name>
</gene>